<dbReference type="EMBL" id="CP031385">
    <property type="protein sequence ID" value="QPG94884.1"/>
    <property type="molecule type" value="Genomic_DNA"/>
</dbReference>
<proteinExistence type="predicted"/>
<dbReference type="AlphaFoldDB" id="A0A7S9KM86"/>
<name>A0A7S9KM86_EPIFF</name>
<feature type="region of interest" description="Disordered" evidence="1">
    <location>
        <begin position="18"/>
        <end position="58"/>
    </location>
</feature>
<keyword evidence="3" id="KW-1185">Reference proteome</keyword>
<organism evidence="2 3">
    <name type="scientific">Epichloe festucae (strain Fl1)</name>
    <dbReference type="NCBI Taxonomy" id="877507"/>
    <lineage>
        <taxon>Eukaryota</taxon>
        <taxon>Fungi</taxon>
        <taxon>Dikarya</taxon>
        <taxon>Ascomycota</taxon>
        <taxon>Pezizomycotina</taxon>
        <taxon>Sordariomycetes</taxon>
        <taxon>Hypocreomycetidae</taxon>
        <taxon>Hypocreales</taxon>
        <taxon>Clavicipitaceae</taxon>
        <taxon>Epichloe</taxon>
    </lineage>
</organism>
<dbReference type="Proteomes" id="UP000594364">
    <property type="component" value="Chromosome 1"/>
</dbReference>
<protein>
    <submittedName>
        <fullName evidence="2">Uncharacterized protein</fullName>
    </submittedName>
</protein>
<gene>
    <name evidence="2" type="ORF">C2857_007206</name>
</gene>
<feature type="compositionally biased region" description="Basic and acidic residues" evidence="1">
    <location>
        <begin position="41"/>
        <end position="55"/>
    </location>
</feature>
<sequence>MGSMFLDSWNGVMNDRARRRRQGGAREAGEGDSSFACLDQAQRDPRAGRETKEQVQMDYSKVSGGQKLTRANSLESPPPSLVDMVVVVVVVYLKEGVIWPSLAQVCPVAAVRGILTFGRRYARGLVLRYATQIADVDGLAVRNDSLPDLSRLIAGLRDGVSEGHKTYLRKAGGGTPLVVGFDREDCQEDWVASE</sequence>
<accession>A0A7S9KM86</accession>
<reference evidence="2 3" key="1">
    <citation type="journal article" date="2018" name="PLoS Genet.">
        <title>Repeat elements organise 3D genome structure and mediate transcription in the filamentous fungus Epichloe festucae.</title>
        <authorList>
            <person name="Winter D.J."/>
            <person name="Ganley A.R.D."/>
            <person name="Young C.A."/>
            <person name="Liachko I."/>
            <person name="Schardl C.L."/>
            <person name="Dupont P.Y."/>
            <person name="Berry D."/>
            <person name="Ram A."/>
            <person name="Scott B."/>
            <person name="Cox M.P."/>
        </authorList>
    </citation>
    <scope>NUCLEOTIDE SEQUENCE [LARGE SCALE GENOMIC DNA]</scope>
    <source>
        <strain evidence="2 3">Fl1</strain>
    </source>
</reference>
<evidence type="ECO:0000313" key="2">
    <source>
        <dbReference type="EMBL" id="QPG94884.1"/>
    </source>
</evidence>
<evidence type="ECO:0000313" key="3">
    <source>
        <dbReference type="Proteomes" id="UP000594364"/>
    </source>
</evidence>
<evidence type="ECO:0000256" key="1">
    <source>
        <dbReference type="SAM" id="MobiDB-lite"/>
    </source>
</evidence>